<dbReference type="Pfam" id="PF02706">
    <property type="entry name" value="Wzz"/>
    <property type="match status" value="1"/>
</dbReference>
<dbReference type="GO" id="GO:0004713">
    <property type="term" value="F:protein tyrosine kinase activity"/>
    <property type="evidence" value="ECO:0007669"/>
    <property type="project" value="TreeGrafter"/>
</dbReference>
<organism evidence="9">
    <name type="scientific">Desulfofervidus auxilii</name>
    <dbReference type="NCBI Taxonomy" id="1621989"/>
    <lineage>
        <taxon>Bacteria</taxon>
        <taxon>Pseudomonadati</taxon>
        <taxon>Thermodesulfobacteriota</taxon>
        <taxon>Candidatus Desulfofervidia</taxon>
        <taxon>Candidatus Desulfofervidales</taxon>
        <taxon>Candidatus Desulfofervidaceae</taxon>
        <taxon>Candidatus Desulfofervidus</taxon>
    </lineage>
</organism>
<keyword evidence="3 7" id="KW-0812">Transmembrane</keyword>
<keyword evidence="2" id="KW-1003">Cell membrane</keyword>
<evidence type="ECO:0000256" key="5">
    <source>
        <dbReference type="ARBA" id="ARBA00023136"/>
    </source>
</evidence>
<comment type="subcellular location">
    <subcellularLocation>
        <location evidence="1">Cell membrane</location>
        <topology evidence="1">Multi-pass membrane protein</topology>
    </subcellularLocation>
</comment>
<protein>
    <recommendedName>
        <fullName evidence="8">Polysaccharide chain length determinant N-terminal domain-containing protein</fullName>
    </recommendedName>
</protein>
<dbReference type="Proteomes" id="UP000886289">
    <property type="component" value="Unassembled WGS sequence"/>
</dbReference>
<dbReference type="GO" id="GO:0005886">
    <property type="term" value="C:plasma membrane"/>
    <property type="evidence" value="ECO:0007669"/>
    <property type="project" value="UniProtKB-SubCell"/>
</dbReference>
<dbReference type="InterPro" id="IPR003856">
    <property type="entry name" value="LPS_length_determ_N"/>
</dbReference>
<dbReference type="InterPro" id="IPR050445">
    <property type="entry name" value="Bact_polysacc_biosynth/exp"/>
</dbReference>
<evidence type="ECO:0000256" key="3">
    <source>
        <dbReference type="ARBA" id="ARBA00022692"/>
    </source>
</evidence>
<dbReference type="AlphaFoldDB" id="A0A7C0U3R9"/>
<comment type="caution">
    <text evidence="9">The sequence shown here is derived from an EMBL/GenBank/DDBJ whole genome shotgun (WGS) entry which is preliminary data.</text>
</comment>
<feature type="transmembrane region" description="Helical" evidence="7">
    <location>
        <begin position="25"/>
        <end position="48"/>
    </location>
</feature>
<dbReference type="PANTHER" id="PTHR32309:SF13">
    <property type="entry name" value="FERRIC ENTEROBACTIN TRANSPORT PROTEIN FEPE"/>
    <property type="match status" value="1"/>
</dbReference>
<evidence type="ECO:0000256" key="6">
    <source>
        <dbReference type="SAM" id="Coils"/>
    </source>
</evidence>
<gene>
    <name evidence="9" type="ORF">ENG63_09425</name>
</gene>
<evidence type="ECO:0000259" key="8">
    <source>
        <dbReference type="Pfam" id="PF02706"/>
    </source>
</evidence>
<keyword evidence="4 7" id="KW-1133">Transmembrane helix</keyword>
<proteinExistence type="predicted"/>
<feature type="coiled-coil region" evidence="6">
    <location>
        <begin position="133"/>
        <end position="167"/>
    </location>
</feature>
<evidence type="ECO:0000256" key="7">
    <source>
        <dbReference type="SAM" id="Phobius"/>
    </source>
</evidence>
<evidence type="ECO:0000313" key="9">
    <source>
        <dbReference type="EMBL" id="HDD45059.1"/>
    </source>
</evidence>
<keyword evidence="5 7" id="KW-0472">Membrane</keyword>
<evidence type="ECO:0000256" key="4">
    <source>
        <dbReference type="ARBA" id="ARBA00022989"/>
    </source>
</evidence>
<feature type="transmembrane region" description="Helical" evidence="7">
    <location>
        <begin position="233"/>
        <end position="256"/>
    </location>
</feature>
<reference evidence="9" key="1">
    <citation type="journal article" date="2020" name="mSystems">
        <title>Genome- and Community-Level Interaction Insights into Carbon Utilization and Element Cycling Functions of Hydrothermarchaeota in Hydrothermal Sediment.</title>
        <authorList>
            <person name="Zhou Z."/>
            <person name="Liu Y."/>
            <person name="Xu W."/>
            <person name="Pan J."/>
            <person name="Luo Z.H."/>
            <person name="Li M."/>
        </authorList>
    </citation>
    <scope>NUCLEOTIDE SEQUENCE [LARGE SCALE GENOMIC DNA]</scope>
    <source>
        <strain evidence="9">HyVt-233</strain>
    </source>
</reference>
<sequence>MENKYHEDEIDLYELWLAIKKRWKIIFGIFCSIIVLVAVLSCLITPVYKSTFLVKVPIITPDETKSLIEVINNFLKERNYEKLKNLLEINEDILQNLKKINCQETKTQSVIIEIQTTQKEKIPQISDALVNYLNKNEYVAKKLQIEREKLERQKNLLLSRLNEMKILKKIALKKIDKKDTDIVGFNPMGIERNIISTEIELYNTEKSLKLLKGFEKITEPFIPEKPFKPKKRLMVAISGITALFFGVFLAFFLEWIDKFRQKRS</sequence>
<evidence type="ECO:0000256" key="1">
    <source>
        <dbReference type="ARBA" id="ARBA00004651"/>
    </source>
</evidence>
<accession>A0A7C0U3R9</accession>
<name>A0A7C0U3R9_DESA2</name>
<dbReference type="EMBL" id="DRBS01000350">
    <property type="protein sequence ID" value="HDD45059.1"/>
    <property type="molecule type" value="Genomic_DNA"/>
</dbReference>
<evidence type="ECO:0000256" key="2">
    <source>
        <dbReference type="ARBA" id="ARBA00022475"/>
    </source>
</evidence>
<feature type="domain" description="Polysaccharide chain length determinant N-terminal" evidence="8">
    <location>
        <begin position="8"/>
        <end position="61"/>
    </location>
</feature>
<keyword evidence="6" id="KW-0175">Coiled coil</keyword>
<dbReference type="PANTHER" id="PTHR32309">
    <property type="entry name" value="TYROSINE-PROTEIN KINASE"/>
    <property type="match status" value="1"/>
</dbReference>